<dbReference type="Pfam" id="PF09115">
    <property type="entry name" value="DNApol3-delta_C"/>
    <property type="match status" value="1"/>
</dbReference>
<dbReference type="InterPro" id="IPR004622">
    <property type="entry name" value="DNA_pol_HolB"/>
</dbReference>
<evidence type="ECO:0000256" key="5">
    <source>
        <dbReference type="ARBA" id="ARBA00022705"/>
    </source>
</evidence>
<dbReference type="GO" id="GO:0003677">
    <property type="term" value="F:DNA binding"/>
    <property type="evidence" value="ECO:0007669"/>
    <property type="project" value="InterPro"/>
</dbReference>
<reference evidence="9 10" key="1">
    <citation type="submission" date="2007-05" db="EMBL/GenBank/DDBJ databases">
        <title>Complete sequence of Geobacter uraniireducens Rf4.</title>
        <authorList>
            <consortium name="US DOE Joint Genome Institute"/>
            <person name="Copeland A."/>
            <person name="Lucas S."/>
            <person name="Lapidus A."/>
            <person name="Barry K."/>
            <person name="Detter J.C."/>
            <person name="Glavina del Rio T."/>
            <person name="Hammon N."/>
            <person name="Israni S."/>
            <person name="Dalin E."/>
            <person name="Tice H."/>
            <person name="Pitluck S."/>
            <person name="Chertkov O."/>
            <person name="Brettin T."/>
            <person name="Bruce D."/>
            <person name="Han C."/>
            <person name="Schmutz J."/>
            <person name="Larimer F."/>
            <person name="Land M."/>
            <person name="Hauser L."/>
            <person name="Kyrpides N."/>
            <person name="Mikhailova N."/>
            <person name="Shelobolina E."/>
            <person name="Aklujkar M."/>
            <person name="Lovley D."/>
            <person name="Richardson P."/>
        </authorList>
    </citation>
    <scope>NUCLEOTIDE SEQUENCE [LARGE SCALE GENOMIC DNA]</scope>
    <source>
        <strain evidence="9 10">Rf4</strain>
    </source>
</reference>
<evidence type="ECO:0000256" key="6">
    <source>
        <dbReference type="ARBA" id="ARBA00022932"/>
    </source>
</evidence>
<dbReference type="STRING" id="351605.Gura_3154"/>
<dbReference type="NCBIfam" id="TIGR00678">
    <property type="entry name" value="holB"/>
    <property type="match status" value="1"/>
</dbReference>
<evidence type="ECO:0000256" key="7">
    <source>
        <dbReference type="ARBA" id="ARBA00049244"/>
    </source>
</evidence>
<evidence type="ECO:0000256" key="1">
    <source>
        <dbReference type="ARBA" id="ARBA00012417"/>
    </source>
</evidence>
<evidence type="ECO:0000256" key="4">
    <source>
        <dbReference type="ARBA" id="ARBA00022695"/>
    </source>
</evidence>
<dbReference type="InterPro" id="IPR050238">
    <property type="entry name" value="DNA_Rep/Repair_Clamp_Loader"/>
</dbReference>
<keyword evidence="4 9" id="KW-0548">Nucleotidyltransferase</keyword>
<evidence type="ECO:0000313" key="9">
    <source>
        <dbReference type="EMBL" id="ABQ27315.1"/>
    </source>
</evidence>
<dbReference type="GO" id="GO:0006261">
    <property type="term" value="P:DNA-templated DNA replication"/>
    <property type="evidence" value="ECO:0007669"/>
    <property type="project" value="TreeGrafter"/>
</dbReference>
<keyword evidence="5" id="KW-0235">DNA replication</keyword>
<dbReference type="SUPFAM" id="SSF52540">
    <property type="entry name" value="P-loop containing nucleoside triphosphate hydrolases"/>
    <property type="match status" value="1"/>
</dbReference>
<feature type="domain" description="DNA polymerase III delta subunit C-terminal" evidence="8">
    <location>
        <begin position="206"/>
        <end position="317"/>
    </location>
</feature>
<dbReference type="GO" id="GO:0008408">
    <property type="term" value="F:3'-5' exonuclease activity"/>
    <property type="evidence" value="ECO:0007669"/>
    <property type="project" value="InterPro"/>
</dbReference>
<keyword evidence="10" id="KW-1185">Reference proteome</keyword>
<gene>
    <name evidence="9" type="ordered locus">Gura_3154</name>
</gene>
<accession>A5G697</accession>
<dbReference type="EC" id="2.7.7.7" evidence="1"/>
<dbReference type="Gene3D" id="1.20.272.10">
    <property type="match status" value="1"/>
</dbReference>
<dbReference type="RefSeq" id="WP_011939981.1">
    <property type="nucleotide sequence ID" value="NC_009483.1"/>
</dbReference>
<proteinExistence type="predicted"/>
<dbReference type="InterPro" id="IPR015199">
    <property type="entry name" value="DNA_pol_III_delta_C"/>
</dbReference>
<dbReference type="GO" id="GO:0003887">
    <property type="term" value="F:DNA-directed DNA polymerase activity"/>
    <property type="evidence" value="ECO:0007669"/>
    <property type="project" value="UniProtKB-KW"/>
</dbReference>
<dbReference type="KEGG" id="gur:Gura_3154"/>
<dbReference type="Gene3D" id="3.40.50.300">
    <property type="entry name" value="P-loop containing nucleotide triphosphate hydrolases"/>
    <property type="match status" value="1"/>
</dbReference>
<dbReference type="OrthoDB" id="9810148at2"/>
<dbReference type="Pfam" id="PF13177">
    <property type="entry name" value="DNA_pol3_delta2"/>
    <property type="match status" value="1"/>
</dbReference>
<dbReference type="HOGENOM" id="CLU_006229_4_5_7"/>
<organism evidence="9 10">
    <name type="scientific">Geotalea uraniireducens (strain Rf4)</name>
    <name type="common">Geobacter uraniireducens</name>
    <dbReference type="NCBI Taxonomy" id="351605"/>
    <lineage>
        <taxon>Bacteria</taxon>
        <taxon>Pseudomonadati</taxon>
        <taxon>Thermodesulfobacteriota</taxon>
        <taxon>Desulfuromonadia</taxon>
        <taxon>Geobacterales</taxon>
        <taxon>Geobacteraceae</taxon>
        <taxon>Geotalea</taxon>
    </lineage>
</organism>
<protein>
    <recommendedName>
        <fullName evidence="2">DNA polymerase III subunit delta'</fullName>
        <ecNumber evidence="1">2.7.7.7</ecNumber>
    </recommendedName>
</protein>
<evidence type="ECO:0000313" key="10">
    <source>
        <dbReference type="Proteomes" id="UP000006695"/>
    </source>
</evidence>
<name>A5G697_GEOUR</name>
<dbReference type="PANTHER" id="PTHR11669">
    <property type="entry name" value="REPLICATION FACTOR C / DNA POLYMERASE III GAMMA-TAU SUBUNIT"/>
    <property type="match status" value="1"/>
</dbReference>
<dbReference type="EMBL" id="CP000698">
    <property type="protein sequence ID" value="ABQ27315.1"/>
    <property type="molecule type" value="Genomic_DNA"/>
</dbReference>
<sequence>MPFSHILGQNSAISILQRSLATGRLAHAYLFEGTEGVGKKATALALIEAVFCGKEEGCGACPSCRKIAALQHPDLHLVEPDGAFIKIDQIRDLQKDLAYRPFEAPKKACIIDGAERFNQAAGNALLKTLEEPPGNALIILVTAQSSGVLPTILSRCQRLHFQTLPEETIAAYLGRNGIDGEAARIAASLAGGSMKKALEISKETTLSDRKQFLERLIGLSLREITPLFSAAEELAADKDKVMELLELLTSFLRDILLLKGGGEGIVNADLLPILEREAGRLSQTGIMERIGHVAAARHALLRNVNARLTLEVLFMRLAET</sequence>
<keyword evidence="6" id="KW-0239">DNA-directed DNA polymerase</keyword>
<keyword evidence="3 9" id="KW-0808">Transferase</keyword>
<dbReference type="Proteomes" id="UP000006695">
    <property type="component" value="Chromosome"/>
</dbReference>
<comment type="catalytic activity">
    <reaction evidence="7">
        <text>DNA(n) + a 2'-deoxyribonucleoside 5'-triphosphate = DNA(n+1) + diphosphate</text>
        <dbReference type="Rhea" id="RHEA:22508"/>
        <dbReference type="Rhea" id="RHEA-COMP:17339"/>
        <dbReference type="Rhea" id="RHEA-COMP:17340"/>
        <dbReference type="ChEBI" id="CHEBI:33019"/>
        <dbReference type="ChEBI" id="CHEBI:61560"/>
        <dbReference type="ChEBI" id="CHEBI:173112"/>
        <dbReference type="EC" id="2.7.7.7"/>
    </reaction>
</comment>
<dbReference type="GO" id="GO:0009360">
    <property type="term" value="C:DNA polymerase III complex"/>
    <property type="evidence" value="ECO:0007669"/>
    <property type="project" value="InterPro"/>
</dbReference>
<dbReference type="FunFam" id="3.40.50.300:FF:001255">
    <property type="entry name" value="DNA polymerase III subunit delta"/>
    <property type="match status" value="1"/>
</dbReference>
<dbReference type="PANTHER" id="PTHR11669:SF8">
    <property type="entry name" value="DNA POLYMERASE III SUBUNIT DELTA"/>
    <property type="match status" value="1"/>
</dbReference>
<dbReference type="AlphaFoldDB" id="A5G697"/>
<evidence type="ECO:0000256" key="3">
    <source>
        <dbReference type="ARBA" id="ARBA00022679"/>
    </source>
</evidence>
<evidence type="ECO:0000256" key="2">
    <source>
        <dbReference type="ARBA" id="ARBA00014363"/>
    </source>
</evidence>
<dbReference type="InterPro" id="IPR027417">
    <property type="entry name" value="P-loop_NTPase"/>
</dbReference>
<evidence type="ECO:0000259" key="8">
    <source>
        <dbReference type="Pfam" id="PF09115"/>
    </source>
</evidence>